<evidence type="ECO:0000259" key="1">
    <source>
        <dbReference type="Pfam" id="PF13490"/>
    </source>
</evidence>
<name>A0A9D1FHH0_9BACT</name>
<reference evidence="2" key="1">
    <citation type="submission" date="2020-10" db="EMBL/GenBank/DDBJ databases">
        <authorList>
            <person name="Gilroy R."/>
        </authorList>
    </citation>
    <scope>NUCLEOTIDE SEQUENCE</scope>
    <source>
        <strain evidence="2">CHK152-2871</strain>
    </source>
</reference>
<dbReference type="InterPro" id="IPR027383">
    <property type="entry name" value="Znf_put"/>
</dbReference>
<proteinExistence type="predicted"/>
<evidence type="ECO:0000313" key="2">
    <source>
        <dbReference type="EMBL" id="HIS73574.1"/>
    </source>
</evidence>
<organism evidence="2 3">
    <name type="scientific">Candidatus Galligastranaerophilus intestinavium</name>
    <dbReference type="NCBI Taxonomy" id="2840836"/>
    <lineage>
        <taxon>Bacteria</taxon>
        <taxon>Candidatus Galligastranaerophilus</taxon>
    </lineage>
</organism>
<dbReference type="Proteomes" id="UP000886865">
    <property type="component" value="Unassembled WGS sequence"/>
</dbReference>
<gene>
    <name evidence="2" type="ORF">IAA86_00975</name>
</gene>
<sequence>MLKGNLTCEDISRLILPYIDDKLNEDKRNRVALHLRNCPFCMEKYRIIKSLFDTIKQKNIQRAKKFQQYKLLSAYCDNEVSQNTKDNIEASLALSCDLVRRVLKINTLKKILNDTFEKKFENIELNLEKKVIERLKSQSIASRIKKFFLKN</sequence>
<evidence type="ECO:0000313" key="3">
    <source>
        <dbReference type="Proteomes" id="UP000886865"/>
    </source>
</evidence>
<protein>
    <submittedName>
        <fullName evidence="2">Zf-HC2 domain-containing protein</fullName>
    </submittedName>
</protein>
<dbReference type="Pfam" id="PF13490">
    <property type="entry name" value="zf-HC2"/>
    <property type="match status" value="1"/>
</dbReference>
<dbReference type="EMBL" id="DVJQ01000010">
    <property type="protein sequence ID" value="HIS73574.1"/>
    <property type="molecule type" value="Genomic_DNA"/>
</dbReference>
<reference evidence="2" key="2">
    <citation type="journal article" date="2021" name="PeerJ">
        <title>Extensive microbial diversity within the chicken gut microbiome revealed by metagenomics and culture.</title>
        <authorList>
            <person name="Gilroy R."/>
            <person name="Ravi A."/>
            <person name="Getino M."/>
            <person name="Pursley I."/>
            <person name="Horton D.L."/>
            <person name="Alikhan N.F."/>
            <person name="Baker D."/>
            <person name="Gharbi K."/>
            <person name="Hall N."/>
            <person name="Watson M."/>
            <person name="Adriaenssens E.M."/>
            <person name="Foster-Nyarko E."/>
            <person name="Jarju S."/>
            <person name="Secka A."/>
            <person name="Antonio M."/>
            <person name="Oren A."/>
            <person name="Chaudhuri R.R."/>
            <person name="La Ragione R."/>
            <person name="Hildebrand F."/>
            <person name="Pallen M.J."/>
        </authorList>
    </citation>
    <scope>NUCLEOTIDE SEQUENCE</scope>
    <source>
        <strain evidence="2">CHK152-2871</strain>
    </source>
</reference>
<feature type="domain" description="Putative zinc-finger" evidence="1">
    <location>
        <begin position="8"/>
        <end position="39"/>
    </location>
</feature>
<comment type="caution">
    <text evidence="2">The sequence shown here is derived from an EMBL/GenBank/DDBJ whole genome shotgun (WGS) entry which is preliminary data.</text>
</comment>
<dbReference type="AlphaFoldDB" id="A0A9D1FHH0"/>
<accession>A0A9D1FHH0</accession>